<sequence length="278" mass="31686">MATVQEIKNKMILAKDNEIDLAELNSKSKTSIWNLILYIVAVSFQDIKTYFDAHRKNVDTALKNEKYGTLAWYRKKALDFQNGFDLITDSDLFDNTDATEEEIEDSKIIKYAAVTEGDNLGTVVIKIATEENSKLKPITNEVEKAVQAYFEEIKIAGTRISVTNSFPDKLFLNMEIQIDPLVLNSNGLHKRDGNNPVEETIIQFLKELPFNGELVLQDLEIRLRKIDGIKIAEIQRAMSSWINPVLGEYGVPNEIDTKRIPESGYFEIVNFNDIKYVV</sequence>
<dbReference type="AlphaFoldDB" id="A0A238UBJ4"/>
<evidence type="ECO:0008006" key="3">
    <source>
        <dbReference type="Google" id="ProtNLM"/>
    </source>
</evidence>
<protein>
    <recommendedName>
        <fullName evidence="3">Nucleotidyltransferase</fullName>
    </recommendedName>
</protein>
<dbReference type="RefSeq" id="WP_095073165.1">
    <property type="nucleotide sequence ID" value="NZ_LT899436.1"/>
</dbReference>
<gene>
    <name evidence="1" type="ORF">TJEJU_2868</name>
</gene>
<dbReference type="Proteomes" id="UP000215214">
    <property type="component" value="Chromosome TJEJU"/>
</dbReference>
<name>A0A238UBJ4_9FLAO</name>
<evidence type="ECO:0000313" key="1">
    <source>
        <dbReference type="EMBL" id="SNR16539.1"/>
    </source>
</evidence>
<dbReference type="KEGG" id="tje:TJEJU_2868"/>
<accession>A0A238UBJ4</accession>
<dbReference type="OrthoDB" id="1053324at2"/>
<proteinExistence type="predicted"/>
<organism evidence="1 2">
    <name type="scientific">Tenacibaculum jejuense</name>
    <dbReference type="NCBI Taxonomy" id="584609"/>
    <lineage>
        <taxon>Bacteria</taxon>
        <taxon>Pseudomonadati</taxon>
        <taxon>Bacteroidota</taxon>
        <taxon>Flavobacteriia</taxon>
        <taxon>Flavobacteriales</taxon>
        <taxon>Flavobacteriaceae</taxon>
        <taxon>Tenacibaculum</taxon>
    </lineage>
</organism>
<evidence type="ECO:0000313" key="2">
    <source>
        <dbReference type="Proteomes" id="UP000215214"/>
    </source>
</evidence>
<reference evidence="1 2" key="1">
    <citation type="submission" date="2017-07" db="EMBL/GenBank/DDBJ databases">
        <authorList>
            <person name="Sun Z.S."/>
            <person name="Albrecht U."/>
            <person name="Echele G."/>
            <person name="Lee C.C."/>
        </authorList>
    </citation>
    <scope>NUCLEOTIDE SEQUENCE [LARGE SCALE GENOMIC DNA]</scope>
    <source>
        <strain evidence="2">type strain: KCTC 22618</strain>
    </source>
</reference>
<dbReference type="EMBL" id="LT899436">
    <property type="protein sequence ID" value="SNR16539.1"/>
    <property type="molecule type" value="Genomic_DNA"/>
</dbReference>
<keyword evidence="2" id="KW-1185">Reference proteome</keyword>